<reference evidence="11 12" key="1">
    <citation type="submission" date="2019-06" db="EMBL/GenBank/DDBJ databases">
        <authorList>
            <person name="Srinivasan S."/>
        </authorList>
    </citation>
    <scope>NUCLEOTIDE SEQUENCE [LARGE SCALE GENOMIC DNA]</scope>
    <source>
        <strain evidence="11 12">17J68-5</strain>
    </source>
</reference>
<dbReference type="InterPro" id="IPR051083">
    <property type="entry name" value="GrpII_Intron_Splice-Mob/Def"/>
</dbReference>
<evidence type="ECO:0000256" key="7">
    <source>
        <dbReference type="ARBA" id="ARBA00023118"/>
    </source>
</evidence>
<accession>A0A5B7ZXV5</accession>
<evidence type="ECO:0000256" key="1">
    <source>
        <dbReference type="ARBA" id="ARBA00012493"/>
    </source>
</evidence>
<keyword evidence="4" id="KW-0479">Metal-binding</keyword>
<dbReference type="InterPro" id="IPR000123">
    <property type="entry name" value="Reverse_transcriptase_msDNA"/>
</dbReference>
<keyword evidence="12" id="KW-1185">Reference proteome</keyword>
<feature type="domain" description="Reverse transcriptase" evidence="10">
    <location>
        <begin position="56"/>
        <end position="266"/>
    </location>
</feature>
<keyword evidence="7" id="KW-0051">Antiviral defense</keyword>
<comment type="similarity">
    <text evidence="8">Belongs to the bacterial reverse transcriptase family.</text>
</comment>
<dbReference type="EC" id="2.7.7.49" evidence="1"/>
<protein>
    <recommendedName>
        <fullName evidence="1">RNA-directed DNA polymerase</fullName>
        <ecNumber evidence="1">2.7.7.49</ecNumber>
    </recommendedName>
</protein>
<evidence type="ECO:0000256" key="9">
    <source>
        <dbReference type="ARBA" id="ARBA00048173"/>
    </source>
</evidence>
<dbReference type="OrthoDB" id="9780724at2"/>
<dbReference type="GO" id="GO:0003964">
    <property type="term" value="F:RNA-directed DNA polymerase activity"/>
    <property type="evidence" value="ECO:0007669"/>
    <property type="project" value="UniProtKB-KW"/>
</dbReference>
<evidence type="ECO:0000256" key="6">
    <source>
        <dbReference type="ARBA" id="ARBA00022918"/>
    </source>
</evidence>
<dbReference type="PROSITE" id="PS50878">
    <property type="entry name" value="RT_POL"/>
    <property type="match status" value="1"/>
</dbReference>
<dbReference type="InterPro" id="IPR043502">
    <property type="entry name" value="DNA/RNA_pol_sf"/>
</dbReference>
<dbReference type="KEGG" id="hyj:FHG12_07655"/>
<evidence type="ECO:0000313" key="12">
    <source>
        <dbReference type="Proteomes" id="UP000305398"/>
    </source>
</evidence>
<dbReference type="AlphaFoldDB" id="A0A5B7ZXV5"/>
<dbReference type="GO" id="GO:0003723">
    <property type="term" value="F:RNA binding"/>
    <property type="evidence" value="ECO:0007669"/>
    <property type="project" value="InterPro"/>
</dbReference>
<dbReference type="GO" id="GO:0046872">
    <property type="term" value="F:metal ion binding"/>
    <property type="evidence" value="ECO:0007669"/>
    <property type="project" value="UniProtKB-KW"/>
</dbReference>
<dbReference type="Pfam" id="PF00078">
    <property type="entry name" value="RVT_1"/>
    <property type="match status" value="1"/>
</dbReference>
<gene>
    <name evidence="11" type="ORF">FHG12_07655</name>
</gene>
<evidence type="ECO:0000256" key="3">
    <source>
        <dbReference type="ARBA" id="ARBA00022695"/>
    </source>
</evidence>
<dbReference type="RefSeq" id="WP_139515172.1">
    <property type="nucleotide sequence ID" value="NZ_CP040896.1"/>
</dbReference>
<evidence type="ECO:0000313" key="11">
    <source>
        <dbReference type="EMBL" id="QDA59994.1"/>
    </source>
</evidence>
<dbReference type="GO" id="GO:0051607">
    <property type="term" value="P:defense response to virus"/>
    <property type="evidence" value="ECO:0007669"/>
    <property type="project" value="UniProtKB-KW"/>
</dbReference>
<dbReference type="Proteomes" id="UP000305398">
    <property type="component" value="Chromosome"/>
</dbReference>
<keyword evidence="3" id="KW-0548">Nucleotidyltransferase</keyword>
<evidence type="ECO:0000259" key="10">
    <source>
        <dbReference type="PROSITE" id="PS50878"/>
    </source>
</evidence>
<keyword evidence="2" id="KW-0808">Transferase</keyword>
<dbReference type="InterPro" id="IPR000477">
    <property type="entry name" value="RT_dom"/>
</dbReference>
<evidence type="ECO:0000256" key="4">
    <source>
        <dbReference type="ARBA" id="ARBA00022723"/>
    </source>
</evidence>
<dbReference type="PANTHER" id="PTHR34047:SF7">
    <property type="entry name" value="RNA-DIRECTED DNA POLYMERASE"/>
    <property type="match status" value="1"/>
</dbReference>
<evidence type="ECO:0000256" key="2">
    <source>
        <dbReference type="ARBA" id="ARBA00022679"/>
    </source>
</evidence>
<dbReference type="PANTHER" id="PTHR34047">
    <property type="entry name" value="NUCLEAR INTRON MATURASE 1, MITOCHONDRIAL-RELATED"/>
    <property type="match status" value="1"/>
</dbReference>
<dbReference type="CDD" id="cd03487">
    <property type="entry name" value="RT_Bac_retron_II"/>
    <property type="match status" value="1"/>
</dbReference>
<evidence type="ECO:0000256" key="8">
    <source>
        <dbReference type="ARBA" id="ARBA00034120"/>
    </source>
</evidence>
<comment type="catalytic activity">
    <reaction evidence="9">
        <text>DNA(n) + a 2'-deoxyribonucleoside 5'-triphosphate = DNA(n+1) + diphosphate</text>
        <dbReference type="Rhea" id="RHEA:22508"/>
        <dbReference type="Rhea" id="RHEA-COMP:17339"/>
        <dbReference type="Rhea" id="RHEA-COMP:17340"/>
        <dbReference type="ChEBI" id="CHEBI:33019"/>
        <dbReference type="ChEBI" id="CHEBI:61560"/>
        <dbReference type="ChEBI" id="CHEBI:173112"/>
        <dbReference type="EC" id="2.7.7.49"/>
    </reaction>
</comment>
<keyword evidence="5" id="KW-0460">Magnesium</keyword>
<evidence type="ECO:0000256" key="5">
    <source>
        <dbReference type="ARBA" id="ARBA00022842"/>
    </source>
</evidence>
<sequence>MEWQQYKALLIAEAQAKGYSDEKLLETLDYANNLINKSLPVIYDLKHLSLLVGYKTAYIQRATHRSQFFYRRFEIRKKSGATRVIFEPLPSLKEIQLWILKNILNNCPISKYAKAYVRKKSIKDAARFHKNQKYVVTIDIVQFFEFINYPTVLGKFILMGYSREVSTILTKLCCKNDSLPQGAPTSPSLSNIVFADIDFEISEYCYANNIRYTRYADDLIFSGDLEPKLLIGKIEGILLNNGFILNNSKTRIMRPWQRQIVTGLIVNEKSKVQVPIEARRKLRQEMYYINKFGLDSHLSYTKNYKAKYLIHLLGVAKYMFFINPNDTKVANYIYQLESYINN</sequence>
<dbReference type="PRINTS" id="PR00866">
    <property type="entry name" value="RNADNAPOLMS"/>
</dbReference>
<dbReference type="SUPFAM" id="SSF56672">
    <property type="entry name" value="DNA/RNA polymerases"/>
    <property type="match status" value="1"/>
</dbReference>
<proteinExistence type="inferred from homology"/>
<organism evidence="11 12">
    <name type="scientific">Hymenobacter jejuensis</name>
    <dbReference type="NCBI Taxonomy" id="2502781"/>
    <lineage>
        <taxon>Bacteria</taxon>
        <taxon>Pseudomonadati</taxon>
        <taxon>Bacteroidota</taxon>
        <taxon>Cytophagia</taxon>
        <taxon>Cytophagales</taxon>
        <taxon>Hymenobacteraceae</taxon>
        <taxon>Hymenobacter</taxon>
    </lineage>
</organism>
<keyword evidence="6 11" id="KW-0695">RNA-directed DNA polymerase</keyword>
<dbReference type="EMBL" id="CP040896">
    <property type="protein sequence ID" value="QDA59994.1"/>
    <property type="molecule type" value="Genomic_DNA"/>
</dbReference>
<name>A0A5B7ZXV5_9BACT</name>